<dbReference type="PROSITE" id="PS51257">
    <property type="entry name" value="PROKAR_LIPOPROTEIN"/>
    <property type="match status" value="1"/>
</dbReference>
<organism evidence="3 4">
    <name type="scientific">Streptomyces gottesmaniae</name>
    <dbReference type="NCBI Taxonomy" id="3075518"/>
    <lineage>
        <taxon>Bacteria</taxon>
        <taxon>Bacillati</taxon>
        <taxon>Actinomycetota</taxon>
        <taxon>Actinomycetes</taxon>
        <taxon>Kitasatosporales</taxon>
        <taxon>Streptomycetaceae</taxon>
        <taxon>Streptomyces</taxon>
    </lineage>
</organism>
<keyword evidence="4" id="KW-1185">Reference proteome</keyword>
<feature type="signal peptide" evidence="2">
    <location>
        <begin position="1"/>
        <end position="27"/>
    </location>
</feature>
<reference evidence="3" key="1">
    <citation type="submission" date="2024-05" db="EMBL/GenBank/DDBJ databases">
        <title>30 novel species of actinomycetes from the DSMZ collection.</title>
        <authorList>
            <person name="Nouioui I."/>
        </authorList>
    </citation>
    <scope>NUCLEOTIDE SEQUENCE</scope>
    <source>
        <strain evidence="3">DSM 3412</strain>
    </source>
</reference>
<evidence type="ECO:0000313" key="3">
    <source>
        <dbReference type="EMBL" id="MDT0568586.1"/>
    </source>
</evidence>
<comment type="caution">
    <text evidence="3">The sequence shown here is derived from an EMBL/GenBank/DDBJ whole genome shotgun (WGS) entry which is preliminary data.</text>
</comment>
<evidence type="ECO:0008006" key="5">
    <source>
        <dbReference type="Google" id="ProtNLM"/>
    </source>
</evidence>
<evidence type="ECO:0000256" key="1">
    <source>
        <dbReference type="SAM" id="MobiDB-lite"/>
    </source>
</evidence>
<feature type="region of interest" description="Disordered" evidence="1">
    <location>
        <begin position="34"/>
        <end position="62"/>
    </location>
</feature>
<evidence type="ECO:0000313" key="4">
    <source>
        <dbReference type="Proteomes" id="UP001180737"/>
    </source>
</evidence>
<dbReference type="RefSeq" id="WP_033530966.1">
    <property type="nucleotide sequence ID" value="NZ_JAVRFJ010000010.1"/>
</dbReference>
<protein>
    <recommendedName>
        <fullName evidence="5">Lipoprotein</fullName>
    </recommendedName>
</protein>
<feature type="chain" id="PRO_5047258489" description="Lipoprotein" evidence="2">
    <location>
        <begin position="28"/>
        <end position="150"/>
    </location>
</feature>
<evidence type="ECO:0000256" key="2">
    <source>
        <dbReference type="SAM" id="SignalP"/>
    </source>
</evidence>
<feature type="compositionally biased region" description="Low complexity" evidence="1">
    <location>
        <begin position="34"/>
        <end position="58"/>
    </location>
</feature>
<keyword evidence="2" id="KW-0732">Signal</keyword>
<name>A0ABU2YW80_9ACTN</name>
<dbReference type="EMBL" id="JAVRFJ010000010">
    <property type="protein sequence ID" value="MDT0568586.1"/>
    <property type="molecule type" value="Genomic_DNA"/>
</dbReference>
<accession>A0ABU2YW80</accession>
<sequence>MSAFTPRRRHRAAVSGSALLAATALVAGCGTTTEATDTTSVSVSPAPRTPTPAATHTVHGLDGTWRPINSDSPIASLTISGTAVTTTGTLACPGTLAQTPTEPPVLTLHCTTPDSDRARGTLKLKPDGSALVINWDGPQWGGVLDSLRRV</sequence>
<proteinExistence type="predicted"/>
<dbReference type="Proteomes" id="UP001180737">
    <property type="component" value="Unassembled WGS sequence"/>
</dbReference>
<gene>
    <name evidence="3" type="ORF">RM704_14105</name>
</gene>